<organism evidence="4 5">
    <name type="scientific">Cylindrotheca closterium</name>
    <dbReference type="NCBI Taxonomy" id="2856"/>
    <lineage>
        <taxon>Eukaryota</taxon>
        <taxon>Sar</taxon>
        <taxon>Stramenopiles</taxon>
        <taxon>Ochrophyta</taxon>
        <taxon>Bacillariophyta</taxon>
        <taxon>Bacillariophyceae</taxon>
        <taxon>Bacillariophycidae</taxon>
        <taxon>Bacillariales</taxon>
        <taxon>Bacillariaceae</taxon>
        <taxon>Cylindrotheca</taxon>
    </lineage>
</organism>
<accession>A0AAD2G4P6</accession>
<feature type="transmembrane region" description="Helical" evidence="3">
    <location>
        <begin position="67"/>
        <end position="87"/>
    </location>
</feature>
<keyword evidence="5" id="KW-1185">Reference proteome</keyword>
<evidence type="ECO:0000313" key="5">
    <source>
        <dbReference type="Proteomes" id="UP001295423"/>
    </source>
</evidence>
<proteinExistence type="predicted"/>
<protein>
    <submittedName>
        <fullName evidence="4">Uncharacterized protein</fullName>
    </submittedName>
</protein>
<feature type="compositionally biased region" description="Basic and acidic residues" evidence="2">
    <location>
        <begin position="1"/>
        <end position="11"/>
    </location>
</feature>
<keyword evidence="1" id="KW-0175">Coiled coil</keyword>
<keyword evidence="3" id="KW-0812">Transmembrane</keyword>
<keyword evidence="3" id="KW-0472">Membrane</keyword>
<feature type="coiled-coil region" evidence="1">
    <location>
        <begin position="89"/>
        <end position="172"/>
    </location>
</feature>
<sequence length="339" mass="38142">MSKNTKADIEKQMATPNKKPKNINTDVSPAKTAPLTPTSPHHITIDVDQRPRSAGVFAVAAGIKGKILVVGGLALIGALAYFGLQWFESTELEAQIKRLEGEVNRLHTENNRYEVLNKELNITVDELKDIGVQINDTANELEETNQALGFEVAELEAQNQIFAGQNERLSKTTSDLNLISGFINETADAVNDTFDQIMALIEQQIVQNSVVLMNTLQNTFRDIKDGWNCDYRGVFVGRAYAVNSMAAIPSTEFDGMMDYVSERVLDELCLDRTDFTMFLGLPEYRPLNTNRLNAAVTIYTERAIDWYFPEDNETGLTQDDWFAADFKCKNLNATQRYRY</sequence>
<evidence type="ECO:0000313" key="4">
    <source>
        <dbReference type="EMBL" id="CAJ1962278.1"/>
    </source>
</evidence>
<reference evidence="4" key="1">
    <citation type="submission" date="2023-08" db="EMBL/GenBank/DDBJ databases">
        <authorList>
            <person name="Audoor S."/>
            <person name="Bilcke G."/>
        </authorList>
    </citation>
    <scope>NUCLEOTIDE SEQUENCE</scope>
</reference>
<dbReference type="Proteomes" id="UP001295423">
    <property type="component" value="Unassembled WGS sequence"/>
</dbReference>
<feature type="region of interest" description="Disordered" evidence="2">
    <location>
        <begin position="1"/>
        <end position="38"/>
    </location>
</feature>
<dbReference type="AlphaFoldDB" id="A0AAD2G4P6"/>
<name>A0AAD2G4P6_9STRA</name>
<dbReference type="EMBL" id="CAKOGP040002103">
    <property type="protein sequence ID" value="CAJ1962278.1"/>
    <property type="molecule type" value="Genomic_DNA"/>
</dbReference>
<evidence type="ECO:0000256" key="3">
    <source>
        <dbReference type="SAM" id="Phobius"/>
    </source>
</evidence>
<comment type="caution">
    <text evidence="4">The sequence shown here is derived from an EMBL/GenBank/DDBJ whole genome shotgun (WGS) entry which is preliminary data.</text>
</comment>
<evidence type="ECO:0000256" key="1">
    <source>
        <dbReference type="SAM" id="Coils"/>
    </source>
</evidence>
<gene>
    <name evidence="4" type="ORF">CYCCA115_LOCUS19607</name>
</gene>
<evidence type="ECO:0000256" key="2">
    <source>
        <dbReference type="SAM" id="MobiDB-lite"/>
    </source>
</evidence>
<keyword evidence="3" id="KW-1133">Transmembrane helix</keyword>